<dbReference type="Proteomes" id="UP001500567">
    <property type="component" value="Unassembled WGS sequence"/>
</dbReference>
<comment type="caution">
    <text evidence="5">The sequence shown here is derived from an EMBL/GenBank/DDBJ whole genome shotgun (WGS) entry which is preliminary data.</text>
</comment>
<keyword evidence="2" id="KW-0472">Membrane</keyword>
<dbReference type="Gene3D" id="3.10.560.10">
    <property type="entry name" value="Outer membrane lipoprotein wza domain like"/>
    <property type="match status" value="1"/>
</dbReference>
<dbReference type="InterPro" id="IPR003715">
    <property type="entry name" value="Poly_export_N"/>
</dbReference>
<name>A0ABP7RCH0_9BACT</name>
<feature type="domain" description="Soluble ligand binding" evidence="4">
    <location>
        <begin position="125"/>
        <end position="176"/>
    </location>
</feature>
<dbReference type="EMBL" id="BAABDJ010000002">
    <property type="protein sequence ID" value="GAA3995414.1"/>
    <property type="molecule type" value="Genomic_DNA"/>
</dbReference>
<keyword evidence="1" id="KW-0732">Signal</keyword>
<feature type="domain" description="Polysaccharide export protein N-terminal" evidence="3">
    <location>
        <begin position="25"/>
        <end position="121"/>
    </location>
</feature>
<dbReference type="Gene3D" id="3.30.1950.10">
    <property type="entry name" value="wza like domain"/>
    <property type="match status" value="1"/>
</dbReference>
<proteinExistence type="predicted"/>
<accession>A0ABP7RCH0</accession>
<gene>
    <name evidence="5" type="ORF">GCM10022408_02350</name>
</gene>
<dbReference type="InterPro" id="IPR019554">
    <property type="entry name" value="Soluble_ligand-bd"/>
</dbReference>
<keyword evidence="2" id="KW-0812">Transmembrane</keyword>
<evidence type="ECO:0000256" key="2">
    <source>
        <dbReference type="SAM" id="Phobius"/>
    </source>
</evidence>
<keyword evidence="6" id="KW-1185">Reference proteome</keyword>
<keyword evidence="2" id="KW-1133">Transmembrane helix</keyword>
<evidence type="ECO:0000256" key="1">
    <source>
        <dbReference type="ARBA" id="ARBA00022729"/>
    </source>
</evidence>
<evidence type="ECO:0000313" key="5">
    <source>
        <dbReference type="EMBL" id="GAA3995414.1"/>
    </source>
</evidence>
<reference evidence="6" key="1">
    <citation type="journal article" date="2019" name="Int. J. Syst. Evol. Microbiol.">
        <title>The Global Catalogue of Microorganisms (GCM) 10K type strain sequencing project: providing services to taxonomists for standard genome sequencing and annotation.</title>
        <authorList>
            <consortium name="The Broad Institute Genomics Platform"/>
            <consortium name="The Broad Institute Genome Sequencing Center for Infectious Disease"/>
            <person name="Wu L."/>
            <person name="Ma J."/>
        </authorList>
    </citation>
    <scope>NUCLEOTIDE SEQUENCE [LARGE SCALE GENOMIC DNA]</scope>
    <source>
        <strain evidence="6">JCM 17224</strain>
    </source>
</reference>
<dbReference type="Pfam" id="PF02563">
    <property type="entry name" value="Poly_export"/>
    <property type="match status" value="1"/>
</dbReference>
<feature type="transmembrane region" description="Helical" evidence="2">
    <location>
        <begin position="216"/>
        <end position="236"/>
    </location>
</feature>
<protein>
    <submittedName>
        <fullName evidence="5">Polysaccharide biosynthesis/export family protein</fullName>
    </submittedName>
</protein>
<evidence type="ECO:0000313" key="6">
    <source>
        <dbReference type="Proteomes" id="UP001500567"/>
    </source>
</evidence>
<dbReference type="Pfam" id="PF10531">
    <property type="entry name" value="SLBB"/>
    <property type="match status" value="1"/>
</dbReference>
<dbReference type="PANTHER" id="PTHR33619:SF3">
    <property type="entry name" value="POLYSACCHARIDE EXPORT PROTEIN GFCE-RELATED"/>
    <property type="match status" value="1"/>
</dbReference>
<organism evidence="5 6">
    <name type="scientific">Hymenobacter fastidiosus</name>
    <dbReference type="NCBI Taxonomy" id="486264"/>
    <lineage>
        <taxon>Bacteria</taxon>
        <taxon>Pseudomonadati</taxon>
        <taxon>Bacteroidota</taxon>
        <taxon>Cytophagia</taxon>
        <taxon>Cytophagales</taxon>
        <taxon>Hymenobacteraceae</taxon>
        <taxon>Hymenobacter</taxon>
    </lineage>
</organism>
<evidence type="ECO:0000259" key="3">
    <source>
        <dbReference type="Pfam" id="PF02563"/>
    </source>
</evidence>
<sequence length="239" mass="26077">MAQRTLPYLQSPAYSTTAAVTVLNEPRPYRLQSSDVLSIRVQSVQTVLNDMFNITDTRNILAGGDPSTLFLSGYSVDVDGFINLPTVGKVKVTGLTLEEAQAHIQQQVGKFVRDANVLVKLLSFKITVLGEVQNPGRYFVYNAQATLLEGLGLAGDLTEFGNRQNVKLIRQTATGSEVVLLNLTDPNLLRSSYYYLLPNDALYVEPIQARAGRANANNLGIVFAGISAVVLVLNYVKLL</sequence>
<evidence type="ECO:0000259" key="4">
    <source>
        <dbReference type="Pfam" id="PF10531"/>
    </source>
</evidence>
<dbReference type="InterPro" id="IPR049712">
    <property type="entry name" value="Poly_export"/>
</dbReference>
<dbReference type="PANTHER" id="PTHR33619">
    <property type="entry name" value="POLYSACCHARIDE EXPORT PROTEIN GFCE-RELATED"/>
    <property type="match status" value="1"/>
</dbReference>